<feature type="region of interest" description="Disordered" evidence="1">
    <location>
        <begin position="395"/>
        <end position="457"/>
    </location>
</feature>
<reference evidence="3 4" key="1">
    <citation type="submission" date="2023-03" db="EMBL/GenBank/DDBJ databases">
        <title>High-quality genome of Scylla paramamosain provides insights in environmental adaptation.</title>
        <authorList>
            <person name="Zhang L."/>
        </authorList>
    </citation>
    <scope>NUCLEOTIDE SEQUENCE [LARGE SCALE GENOMIC DNA]</scope>
    <source>
        <strain evidence="3">LZ_2023a</strain>
        <tissue evidence="3">Muscle</tissue>
    </source>
</reference>
<feature type="compositionally biased region" description="Polar residues" evidence="1">
    <location>
        <begin position="110"/>
        <end position="121"/>
    </location>
</feature>
<keyword evidence="2" id="KW-0472">Membrane</keyword>
<evidence type="ECO:0000313" key="3">
    <source>
        <dbReference type="EMBL" id="KAK8402221.1"/>
    </source>
</evidence>
<feature type="region of interest" description="Disordered" evidence="1">
    <location>
        <begin position="49"/>
        <end position="68"/>
    </location>
</feature>
<keyword evidence="2" id="KW-0812">Transmembrane</keyword>
<name>A0AAW0URX9_SCYPA</name>
<feature type="region of interest" description="Disordered" evidence="1">
    <location>
        <begin position="327"/>
        <end position="360"/>
    </location>
</feature>
<organism evidence="3 4">
    <name type="scientific">Scylla paramamosain</name>
    <name type="common">Mud crab</name>
    <dbReference type="NCBI Taxonomy" id="85552"/>
    <lineage>
        <taxon>Eukaryota</taxon>
        <taxon>Metazoa</taxon>
        <taxon>Ecdysozoa</taxon>
        <taxon>Arthropoda</taxon>
        <taxon>Crustacea</taxon>
        <taxon>Multicrustacea</taxon>
        <taxon>Malacostraca</taxon>
        <taxon>Eumalacostraca</taxon>
        <taxon>Eucarida</taxon>
        <taxon>Decapoda</taxon>
        <taxon>Pleocyemata</taxon>
        <taxon>Brachyura</taxon>
        <taxon>Eubrachyura</taxon>
        <taxon>Portunoidea</taxon>
        <taxon>Portunidae</taxon>
        <taxon>Portuninae</taxon>
        <taxon>Scylla</taxon>
    </lineage>
</organism>
<feature type="compositionally biased region" description="Low complexity" evidence="1">
    <location>
        <begin position="202"/>
        <end position="221"/>
    </location>
</feature>
<feature type="compositionally biased region" description="Low complexity" evidence="1">
    <location>
        <begin position="414"/>
        <end position="424"/>
    </location>
</feature>
<evidence type="ECO:0000313" key="4">
    <source>
        <dbReference type="Proteomes" id="UP001487740"/>
    </source>
</evidence>
<feature type="transmembrane region" description="Helical" evidence="2">
    <location>
        <begin position="6"/>
        <end position="26"/>
    </location>
</feature>
<dbReference type="AlphaFoldDB" id="A0AAW0URX9"/>
<dbReference type="EMBL" id="JARAKH010000008">
    <property type="protein sequence ID" value="KAK8402221.1"/>
    <property type="molecule type" value="Genomic_DNA"/>
</dbReference>
<comment type="caution">
    <text evidence="3">The sequence shown here is derived from an EMBL/GenBank/DDBJ whole genome shotgun (WGS) entry which is preliminary data.</text>
</comment>
<proteinExistence type="predicted"/>
<keyword evidence="2" id="KW-1133">Transmembrane helix</keyword>
<evidence type="ECO:0000256" key="2">
    <source>
        <dbReference type="SAM" id="Phobius"/>
    </source>
</evidence>
<sequence length="585" mass="61923">MVGVLVGVALVSAAVGAAVMVVLLRCRKFKILPSGRDSCPMLMRGTWTKGSATTATTGGDGVAGERGGTEAIKGIGEAAPGGRAGGGTTNTGWSMKLWRRGSSQERPLRPSSSQGSENSYTEEPYVNADAQSAVYAELNSTTASTPGSVTSGGAAYRPYSLNTYSEIPDPLRPVSLRAYISESTYENAGYVISEAGLEQPESSAGSTSTPSSAYYSDVSSSETHNNKKKKKKRKNEERSSTGLQRCLELPNISSSVAIMNRHNLLAGRGGAPPANSIHPPLHTREILPLALELLPQHLALDARGGESVLPPLQPNMAVIHTASQVQTLPNNKGPNEPRPVASTCPRNGGPAGVTAPLPGVSVGGPPGSLLLARRRLLAQPVFLLVLPPESLPVSLAEEGEDEDSSHRPLPPLPSRQQQGPQRRGVYLAQSKQDQPLPPERTGRHPRGASRRARPPLLQDMAPLKRIQGLGAQRRAAAERRQVYIAVYNVYIGMTSAGVSSPSRIIILFVLVLSWLEHTCRLVVVGHQAAVHYLATVLSLRPNEHRVSPVLPAPQSSPLTLQGARKGEVVEGVAGRGVVGPERQDG</sequence>
<feature type="region of interest" description="Disordered" evidence="1">
    <location>
        <begin position="73"/>
        <end position="122"/>
    </location>
</feature>
<gene>
    <name evidence="3" type="ORF">O3P69_001376</name>
</gene>
<keyword evidence="4" id="KW-1185">Reference proteome</keyword>
<protein>
    <submittedName>
        <fullName evidence="3">Uncharacterized protein</fullName>
    </submittedName>
</protein>
<accession>A0AAW0URX9</accession>
<feature type="region of interest" description="Disordered" evidence="1">
    <location>
        <begin position="197"/>
        <end position="246"/>
    </location>
</feature>
<dbReference type="Proteomes" id="UP001487740">
    <property type="component" value="Unassembled WGS sequence"/>
</dbReference>
<feature type="compositionally biased region" description="Basic residues" evidence="1">
    <location>
        <begin position="443"/>
        <end position="453"/>
    </location>
</feature>
<evidence type="ECO:0000256" key="1">
    <source>
        <dbReference type="SAM" id="MobiDB-lite"/>
    </source>
</evidence>